<comment type="caution">
    <text evidence="1">The sequence shown here is derived from an EMBL/GenBank/DDBJ whole genome shotgun (WGS) entry which is preliminary data.</text>
</comment>
<sequence>IRRPEELSLLWPVEEKKKKKDKDAEEEVCDITRAPLPSGTIPTLANGMPAFFAEAPETEAAYKMLAVSQPAPAPETIAKLYRSTNIMEKAQINS</sequence>
<dbReference type="AlphaFoldDB" id="A0ABD0R104"/>
<name>A0ABD0R104_CIRMR</name>
<evidence type="ECO:0000313" key="2">
    <source>
        <dbReference type="Proteomes" id="UP001529510"/>
    </source>
</evidence>
<organism evidence="1 2">
    <name type="scientific">Cirrhinus mrigala</name>
    <name type="common">Mrigala</name>
    <dbReference type="NCBI Taxonomy" id="683832"/>
    <lineage>
        <taxon>Eukaryota</taxon>
        <taxon>Metazoa</taxon>
        <taxon>Chordata</taxon>
        <taxon>Craniata</taxon>
        <taxon>Vertebrata</taxon>
        <taxon>Euteleostomi</taxon>
        <taxon>Actinopterygii</taxon>
        <taxon>Neopterygii</taxon>
        <taxon>Teleostei</taxon>
        <taxon>Ostariophysi</taxon>
        <taxon>Cypriniformes</taxon>
        <taxon>Cyprinidae</taxon>
        <taxon>Labeoninae</taxon>
        <taxon>Labeonini</taxon>
        <taxon>Cirrhinus</taxon>
    </lineage>
</organism>
<dbReference type="PANTHER" id="PTHR16160:SF1">
    <property type="entry name" value="FERMITIN FAMILY HOMOLOG 3"/>
    <property type="match status" value="1"/>
</dbReference>
<proteinExistence type="predicted"/>
<dbReference type="Proteomes" id="UP001529510">
    <property type="component" value="Unassembled WGS sequence"/>
</dbReference>
<feature type="non-terminal residue" evidence="1">
    <location>
        <position position="1"/>
    </location>
</feature>
<keyword evidence="2" id="KW-1185">Reference proteome</keyword>
<dbReference type="PANTHER" id="PTHR16160">
    <property type="entry name" value="FERMITIN 2-RELATED"/>
    <property type="match status" value="1"/>
</dbReference>
<dbReference type="EMBL" id="JAMKFB020000005">
    <property type="protein sequence ID" value="KAL0191968.1"/>
    <property type="molecule type" value="Genomic_DNA"/>
</dbReference>
<dbReference type="InterPro" id="IPR037843">
    <property type="entry name" value="Kindlin/fermitin"/>
</dbReference>
<protein>
    <submittedName>
        <fullName evidence="1">Uncharacterized protein</fullName>
    </submittedName>
</protein>
<reference evidence="1 2" key="1">
    <citation type="submission" date="2024-05" db="EMBL/GenBank/DDBJ databases">
        <title>Genome sequencing and assembly of Indian major carp, Cirrhinus mrigala (Hamilton, 1822).</title>
        <authorList>
            <person name="Mohindra V."/>
            <person name="Chowdhury L.M."/>
            <person name="Lal K."/>
            <person name="Jena J.K."/>
        </authorList>
    </citation>
    <scope>NUCLEOTIDE SEQUENCE [LARGE SCALE GENOMIC DNA]</scope>
    <source>
        <strain evidence="1">CM1030</strain>
        <tissue evidence="1">Blood</tissue>
    </source>
</reference>
<accession>A0ABD0R104</accession>
<gene>
    <name evidence="1" type="ORF">M9458_010264</name>
</gene>
<evidence type="ECO:0000313" key="1">
    <source>
        <dbReference type="EMBL" id="KAL0191968.1"/>
    </source>
</evidence>
<feature type="non-terminal residue" evidence="1">
    <location>
        <position position="94"/>
    </location>
</feature>